<dbReference type="STRING" id="490189.SAMN02927903_02376"/>
<gene>
    <name evidence="2" type="ORF">SAMN02927903_02376</name>
</gene>
<organism evidence="2 3">
    <name type="scientific">Flavobacterium caeni</name>
    <dbReference type="NCBI Taxonomy" id="490189"/>
    <lineage>
        <taxon>Bacteria</taxon>
        <taxon>Pseudomonadati</taxon>
        <taxon>Bacteroidota</taxon>
        <taxon>Flavobacteriia</taxon>
        <taxon>Flavobacteriales</taxon>
        <taxon>Flavobacteriaceae</taxon>
        <taxon>Flavobacterium</taxon>
    </lineage>
</organism>
<dbReference type="Gene3D" id="2.60.40.1180">
    <property type="entry name" value="Golgi alpha-mannosidase II"/>
    <property type="match status" value="1"/>
</dbReference>
<name>A0A1G5IU30_9FLAO</name>
<dbReference type="AlphaFoldDB" id="A0A1G5IU30"/>
<dbReference type="InterPro" id="IPR032091">
    <property type="entry name" value="Malt_amylase-like_C"/>
</dbReference>
<accession>A0A1G5IU30</accession>
<dbReference type="GO" id="GO:0005975">
    <property type="term" value="P:carbohydrate metabolic process"/>
    <property type="evidence" value="ECO:0007669"/>
    <property type="project" value="InterPro"/>
</dbReference>
<protein>
    <submittedName>
        <fullName evidence="2">Maltogenic Amylase, C-terminal domain</fullName>
    </submittedName>
</protein>
<evidence type="ECO:0000313" key="2">
    <source>
        <dbReference type="EMBL" id="SCY79149.1"/>
    </source>
</evidence>
<dbReference type="InterPro" id="IPR017853">
    <property type="entry name" value="GH"/>
</dbReference>
<dbReference type="PANTHER" id="PTHR47786:SF2">
    <property type="entry name" value="GLYCOSYL HYDROLASE FAMILY 13 CATALYTIC DOMAIN-CONTAINING PROTEIN"/>
    <property type="match status" value="1"/>
</dbReference>
<dbReference type="SUPFAM" id="SSF51011">
    <property type="entry name" value="Glycosyl hydrolase domain"/>
    <property type="match status" value="1"/>
</dbReference>
<evidence type="ECO:0000313" key="3">
    <source>
        <dbReference type="Proteomes" id="UP000199354"/>
    </source>
</evidence>
<reference evidence="2 3" key="1">
    <citation type="submission" date="2016-10" db="EMBL/GenBank/DDBJ databases">
        <authorList>
            <person name="de Groot N.N."/>
        </authorList>
    </citation>
    <scope>NUCLEOTIDE SEQUENCE [LARGE SCALE GENOMIC DNA]</scope>
    <source>
        <strain evidence="2 3">CGMCC 1.7031</strain>
    </source>
</reference>
<dbReference type="EMBL" id="FMVF01000011">
    <property type="protein sequence ID" value="SCY79149.1"/>
    <property type="molecule type" value="Genomic_DNA"/>
</dbReference>
<dbReference type="CDD" id="cd11313">
    <property type="entry name" value="AmyAc_arch_bac_AmyA"/>
    <property type="match status" value="1"/>
</dbReference>
<dbReference type="PANTHER" id="PTHR47786">
    <property type="entry name" value="ALPHA-1,4-GLUCAN:MALTOSE-1-PHOSPHATE MALTOSYLTRANSFERASE"/>
    <property type="match status" value="1"/>
</dbReference>
<dbReference type="SUPFAM" id="SSF51445">
    <property type="entry name" value="(Trans)glycosidases"/>
    <property type="match status" value="1"/>
</dbReference>
<evidence type="ECO:0000259" key="1">
    <source>
        <dbReference type="SMART" id="SM00642"/>
    </source>
</evidence>
<dbReference type="OrthoDB" id="9805159at2"/>
<dbReference type="SMART" id="SM00642">
    <property type="entry name" value="Aamy"/>
    <property type="match status" value="1"/>
</dbReference>
<dbReference type="RefSeq" id="WP_091144045.1">
    <property type="nucleotide sequence ID" value="NZ_FMVF01000011.1"/>
</dbReference>
<dbReference type="Gene3D" id="3.20.20.80">
    <property type="entry name" value="Glycosidases"/>
    <property type="match status" value="1"/>
</dbReference>
<dbReference type="InterPro" id="IPR013780">
    <property type="entry name" value="Glyco_hydro_b"/>
</dbReference>
<dbReference type="Pfam" id="PF00128">
    <property type="entry name" value="Alpha-amylase"/>
    <property type="match status" value="1"/>
</dbReference>
<dbReference type="PROSITE" id="PS51257">
    <property type="entry name" value="PROKAR_LIPOPROTEIN"/>
    <property type="match status" value="1"/>
</dbReference>
<proteinExistence type="predicted"/>
<dbReference type="Proteomes" id="UP000199354">
    <property type="component" value="Unassembled WGS sequence"/>
</dbReference>
<dbReference type="Pfam" id="PF16657">
    <property type="entry name" value="Malt_amylase_C"/>
    <property type="match status" value="1"/>
</dbReference>
<sequence length="469" mass="54316">MHKLHKIAATFFLITLIGCSKSETKTTTTQLSNNTAFQPKAYVQLKHPDWSKNATIYEVNIRQYTPEGTFKAFEAHLPRLKAMGIDILWLMPIHPIGVEKRKGTLGSYYSVKDYYGINPEFGTKQDFKHLVDQIHALGMHVIVDWVANHSAWDNPLAKQHPDWYSKTPEGNFQPTPWYDWDDVIDFDFDNPELRQYMTEALKYWVKDFDIDGYRCDVAGFIPVDFWENVRRELDQIKPVFMLAEWESRDLHAHAFDMTYSWSLWEKMTAVTKDHKPIGGLVEYLAHDVSTFPRDAYRMTFTDNHDKNSWEGNQFSNFGEALEAATVLCGTVNGMPLVYSGQEAGLDRSLQFFDKDLIDWKTHPLATIYTKLFELKHRNHALWNGKLGGVMVRIDNDKPQQVISFSRSANGDKVIPVVNFSDKKATVKLDSKYEKGTYRELFSEKEVELRGDDVFTLGPWQYLVLVKQKP</sequence>
<keyword evidence="3" id="KW-1185">Reference proteome</keyword>
<feature type="domain" description="Glycosyl hydrolase family 13 catalytic" evidence="1">
    <location>
        <begin position="40"/>
        <end position="375"/>
    </location>
</feature>
<dbReference type="InterPro" id="IPR006047">
    <property type="entry name" value="GH13_cat_dom"/>
</dbReference>